<dbReference type="SUPFAM" id="SSF51569">
    <property type="entry name" value="Aldolase"/>
    <property type="match status" value="1"/>
</dbReference>
<keyword evidence="3 5" id="KW-0456">Lyase</keyword>
<proteinExistence type="inferred from homology"/>
<feature type="domain" description="Pyruvate carboxyltransferase" evidence="4">
    <location>
        <begin position="3"/>
        <end position="273"/>
    </location>
</feature>
<dbReference type="GO" id="GO:0046872">
    <property type="term" value="F:metal ion binding"/>
    <property type="evidence" value="ECO:0007669"/>
    <property type="project" value="UniProtKB-KW"/>
</dbReference>
<dbReference type="InterPro" id="IPR000891">
    <property type="entry name" value="PYR_CT"/>
</dbReference>
<dbReference type="GO" id="GO:0006552">
    <property type="term" value="P:L-leucine catabolic process"/>
    <property type="evidence" value="ECO:0007669"/>
    <property type="project" value="TreeGrafter"/>
</dbReference>
<protein>
    <submittedName>
        <fullName evidence="5">Hydroxymethylglutaryl-CoA lyase</fullName>
    </submittedName>
</protein>
<evidence type="ECO:0000256" key="3">
    <source>
        <dbReference type="ARBA" id="ARBA00023239"/>
    </source>
</evidence>
<keyword evidence="2" id="KW-0479">Metal-binding</keyword>
<dbReference type="CDD" id="cd07938">
    <property type="entry name" value="DRE_TIM_HMGL"/>
    <property type="match status" value="1"/>
</dbReference>
<dbReference type="EMBL" id="FPJE01000009">
    <property type="protein sequence ID" value="SFW49214.1"/>
    <property type="molecule type" value="Genomic_DNA"/>
</dbReference>
<dbReference type="GO" id="GO:0004419">
    <property type="term" value="F:hydroxymethylglutaryl-CoA lyase activity"/>
    <property type="evidence" value="ECO:0007669"/>
    <property type="project" value="TreeGrafter"/>
</dbReference>
<dbReference type="GO" id="GO:0046951">
    <property type="term" value="P:ketone body biosynthetic process"/>
    <property type="evidence" value="ECO:0007669"/>
    <property type="project" value="TreeGrafter"/>
</dbReference>
<comment type="similarity">
    <text evidence="1">Belongs to the HMG-CoA lyase family.</text>
</comment>
<evidence type="ECO:0000256" key="1">
    <source>
        <dbReference type="ARBA" id="ARBA00009405"/>
    </source>
</evidence>
<sequence>MNKIKLIECPRDAMQGIRMFIPTEKKVAYIQALLRVGFDTIDFGSFVSPKAIPQMADTTTVLGALDLSATKSKLLAIVANVRGAQDAAEHAQIRYLGYPFSISENFQMRNTHKTIQESTVVLQEILDIAHRSGKEVVAYLSMGFGNPYGDPWNVEIVAEWTEKLSAMGVRILSLSDTVGSSTPEVIRYLFTHLVPAYPDIEFGAHLHTTPGSWHEKVDAAYKAGCHRFDGAIQGFGGCPMAKDELTGNMPTEKLFSYFTVEKADTGLSPMSFESAYNEATKVFGTYS</sequence>
<dbReference type="AlphaFoldDB" id="A0A1K1PR16"/>
<dbReference type="OrthoDB" id="9784013at2"/>
<dbReference type="RefSeq" id="WP_072317116.1">
    <property type="nucleotide sequence ID" value="NZ_FPJE01000009.1"/>
</dbReference>
<gene>
    <name evidence="5" type="ORF">SAMN02927921_01880</name>
</gene>
<dbReference type="STRING" id="1150368.SAMN02927921_01880"/>
<dbReference type="Gene3D" id="3.20.20.70">
    <property type="entry name" value="Aldolase class I"/>
    <property type="match status" value="1"/>
</dbReference>
<dbReference type="InterPro" id="IPR013785">
    <property type="entry name" value="Aldolase_TIM"/>
</dbReference>
<dbReference type="Pfam" id="PF00682">
    <property type="entry name" value="HMGL-like"/>
    <property type="match status" value="1"/>
</dbReference>
<dbReference type="Proteomes" id="UP000182248">
    <property type="component" value="Unassembled WGS sequence"/>
</dbReference>
<evidence type="ECO:0000256" key="2">
    <source>
        <dbReference type="ARBA" id="ARBA00022723"/>
    </source>
</evidence>
<accession>A0A1K1PR16</accession>
<name>A0A1K1PR16_9FLAO</name>
<organism evidence="5 6">
    <name type="scientific">Sinomicrobium oceani</name>
    <dbReference type="NCBI Taxonomy" id="1150368"/>
    <lineage>
        <taxon>Bacteria</taxon>
        <taxon>Pseudomonadati</taxon>
        <taxon>Bacteroidota</taxon>
        <taxon>Flavobacteriia</taxon>
        <taxon>Flavobacteriales</taxon>
        <taxon>Flavobacteriaceae</taxon>
        <taxon>Sinomicrobium</taxon>
    </lineage>
</organism>
<evidence type="ECO:0000259" key="4">
    <source>
        <dbReference type="PROSITE" id="PS50991"/>
    </source>
</evidence>
<dbReference type="PANTHER" id="PTHR42738:SF7">
    <property type="entry name" value="HYDROXYMETHYLGLUTARYL-COA LYASE"/>
    <property type="match status" value="1"/>
</dbReference>
<evidence type="ECO:0000313" key="6">
    <source>
        <dbReference type="Proteomes" id="UP000182248"/>
    </source>
</evidence>
<dbReference type="PROSITE" id="PS50991">
    <property type="entry name" value="PYR_CT"/>
    <property type="match status" value="1"/>
</dbReference>
<dbReference type="InterPro" id="IPR043594">
    <property type="entry name" value="HMGL"/>
</dbReference>
<keyword evidence="6" id="KW-1185">Reference proteome</keyword>
<reference evidence="5 6" key="1">
    <citation type="submission" date="2016-11" db="EMBL/GenBank/DDBJ databases">
        <authorList>
            <person name="Jaros S."/>
            <person name="Januszkiewicz K."/>
            <person name="Wedrychowicz H."/>
        </authorList>
    </citation>
    <scope>NUCLEOTIDE SEQUENCE [LARGE SCALE GENOMIC DNA]</scope>
    <source>
        <strain evidence="5 6">CGMCC 1.12145</strain>
    </source>
</reference>
<dbReference type="PANTHER" id="PTHR42738">
    <property type="entry name" value="HYDROXYMETHYLGLUTARYL-COA LYASE"/>
    <property type="match status" value="1"/>
</dbReference>
<evidence type="ECO:0000313" key="5">
    <source>
        <dbReference type="EMBL" id="SFW49214.1"/>
    </source>
</evidence>